<evidence type="ECO:0000256" key="1">
    <source>
        <dbReference type="SAM" id="MobiDB-lite"/>
    </source>
</evidence>
<feature type="region of interest" description="Disordered" evidence="1">
    <location>
        <begin position="84"/>
        <end position="108"/>
    </location>
</feature>
<dbReference type="Proteomes" id="UP000184267">
    <property type="component" value="Unassembled WGS sequence"/>
</dbReference>
<proteinExistence type="predicted"/>
<organism evidence="2 3">
    <name type="scientific">Trametes pubescens</name>
    <name type="common">White-rot fungus</name>
    <dbReference type="NCBI Taxonomy" id="154538"/>
    <lineage>
        <taxon>Eukaryota</taxon>
        <taxon>Fungi</taxon>
        <taxon>Dikarya</taxon>
        <taxon>Basidiomycota</taxon>
        <taxon>Agaricomycotina</taxon>
        <taxon>Agaricomycetes</taxon>
        <taxon>Polyporales</taxon>
        <taxon>Polyporaceae</taxon>
        <taxon>Trametes</taxon>
    </lineage>
</organism>
<keyword evidence="3" id="KW-1185">Reference proteome</keyword>
<comment type="caution">
    <text evidence="2">The sequence shown here is derived from an EMBL/GenBank/DDBJ whole genome shotgun (WGS) entry which is preliminary data.</text>
</comment>
<feature type="compositionally biased region" description="Acidic residues" evidence="1">
    <location>
        <begin position="87"/>
        <end position="100"/>
    </location>
</feature>
<gene>
    <name evidence="2" type="ORF">TRAPUB_4452</name>
</gene>
<dbReference type="EMBL" id="MNAD01001517">
    <property type="protein sequence ID" value="OJT04814.1"/>
    <property type="molecule type" value="Genomic_DNA"/>
</dbReference>
<evidence type="ECO:0000313" key="2">
    <source>
        <dbReference type="EMBL" id="OJT04814.1"/>
    </source>
</evidence>
<dbReference type="OrthoDB" id="2755432at2759"/>
<name>A0A1M2VB82_TRAPU</name>
<sequence length="281" mass="32059">MQAIPANLEPFYPGDPAISDWLREYIQKWQWHVPSSQYYQYGPIDKFLNTIFNEDNHLVEPQSCFRKKIKEADNVVLQMYTAGISDSESDNPDEDEDEDGGNPSVSLLSARDQRRGEILADYVDTTNEGKLYPDFGVSRMVSPWQNQTHNRVVVLMEIGLVPKPIRTRLRRHMKDGGSFTSATTRQLLRSTEVVTEKDKVIKQLKRYLLRLGRRGDGWDVDALGIAMVGAEVAFLKPVANGRRDVIWQAETGTPLQNINGVGWFSLYGPEWSGHMTRMRNV</sequence>
<accession>A0A1M2VB82</accession>
<reference evidence="2 3" key="1">
    <citation type="submission" date="2016-10" db="EMBL/GenBank/DDBJ databases">
        <title>Genome sequence of the basidiomycete white-rot fungus Trametes pubescens.</title>
        <authorList>
            <person name="Makela M.R."/>
            <person name="Granchi Z."/>
            <person name="Peng M."/>
            <person name="De Vries R.P."/>
            <person name="Grigoriev I."/>
            <person name="Riley R."/>
            <person name="Hilden K."/>
        </authorList>
    </citation>
    <scope>NUCLEOTIDE SEQUENCE [LARGE SCALE GENOMIC DNA]</scope>
    <source>
        <strain evidence="2 3">FBCC735</strain>
    </source>
</reference>
<evidence type="ECO:0000313" key="3">
    <source>
        <dbReference type="Proteomes" id="UP000184267"/>
    </source>
</evidence>
<dbReference type="AlphaFoldDB" id="A0A1M2VB82"/>
<protein>
    <submittedName>
        <fullName evidence="2">Uncharacterized protein</fullName>
    </submittedName>
</protein>
<dbReference type="OMA" id="FRTMITR"/>